<feature type="transmembrane region" description="Helical" evidence="9">
    <location>
        <begin position="204"/>
        <end position="228"/>
    </location>
</feature>
<feature type="transmembrane region" description="Helical" evidence="9">
    <location>
        <begin position="502"/>
        <end position="528"/>
    </location>
</feature>
<proteinExistence type="inferred from homology"/>
<keyword evidence="7 9" id="KW-0472">Membrane</keyword>
<evidence type="ECO:0000256" key="3">
    <source>
        <dbReference type="ARBA" id="ARBA00022448"/>
    </source>
</evidence>
<keyword evidence="12" id="KW-1185">Reference proteome</keyword>
<evidence type="ECO:0000259" key="10">
    <source>
        <dbReference type="Pfam" id="PF01490"/>
    </source>
</evidence>
<dbReference type="InterPro" id="IPR013057">
    <property type="entry name" value="AA_transpt_TM"/>
</dbReference>
<feature type="transmembrane region" description="Helical" evidence="9">
    <location>
        <begin position="140"/>
        <end position="166"/>
    </location>
</feature>
<feature type="transmembrane region" description="Helical" evidence="9">
    <location>
        <begin position="95"/>
        <end position="119"/>
    </location>
</feature>
<dbReference type="PANTHER" id="PTHR22950">
    <property type="entry name" value="AMINO ACID TRANSPORTER"/>
    <property type="match status" value="1"/>
</dbReference>
<feature type="transmembrane region" description="Helical" evidence="9">
    <location>
        <begin position="404"/>
        <end position="422"/>
    </location>
</feature>
<dbReference type="EMBL" id="BRXY01000527">
    <property type="protein sequence ID" value="GMH98572.1"/>
    <property type="molecule type" value="Genomic_DNA"/>
</dbReference>
<gene>
    <name evidence="11" type="ORF">TrST_g7065</name>
</gene>
<evidence type="ECO:0000256" key="6">
    <source>
        <dbReference type="ARBA" id="ARBA00022989"/>
    </source>
</evidence>
<keyword evidence="4 9" id="KW-0812">Transmembrane</keyword>
<feature type="transmembrane region" description="Helical" evidence="9">
    <location>
        <begin position="178"/>
        <end position="197"/>
    </location>
</feature>
<protein>
    <recommendedName>
        <fullName evidence="10">Amino acid transporter transmembrane domain-containing protein</fullName>
    </recommendedName>
</protein>
<accession>A0A9W7C3I6</accession>
<evidence type="ECO:0000256" key="4">
    <source>
        <dbReference type="ARBA" id="ARBA00022692"/>
    </source>
</evidence>
<feature type="compositionally biased region" description="Low complexity" evidence="8">
    <location>
        <begin position="24"/>
        <end position="37"/>
    </location>
</feature>
<organism evidence="11 12">
    <name type="scientific">Triparma strigata</name>
    <dbReference type="NCBI Taxonomy" id="1606541"/>
    <lineage>
        <taxon>Eukaryota</taxon>
        <taxon>Sar</taxon>
        <taxon>Stramenopiles</taxon>
        <taxon>Ochrophyta</taxon>
        <taxon>Bolidophyceae</taxon>
        <taxon>Parmales</taxon>
        <taxon>Triparmaceae</taxon>
        <taxon>Triparma</taxon>
    </lineage>
</organism>
<evidence type="ECO:0000256" key="1">
    <source>
        <dbReference type="ARBA" id="ARBA00004141"/>
    </source>
</evidence>
<keyword evidence="5" id="KW-0029">Amino-acid transport</keyword>
<name>A0A9W7C3I6_9STRA</name>
<evidence type="ECO:0000313" key="12">
    <source>
        <dbReference type="Proteomes" id="UP001165085"/>
    </source>
</evidence>
<comment type="caution">
    <text evidence="11">The sequence shown here is derived from an EMBL/GenBank/DDBJ whole genome shotgun (WGS) entry which is preliminary data.</text>
</comment>
<dbReference type="OrthoDB" id="28208at2759"/>
<feature type="transmembrane region" description="Helical" evidence="9">
    <location>
        <begin position="283"/>
        <end position="307"/>
    </location>
</feature>
<feature type="region of interest" description="Disordered" evidence="8">
    <location>
        <begin position="24"/>
        <end position="60"/>
    </location>
</feature>
<evidence type="ECO:0000256" key="5">
    <source>
        <dbReference type="ARBA" id="ARBA00022970"/>
    </source>
</evidence>
<feature type="transmembrane region" description="Helical" evidence="9">
    <location>
        <begin position="68"/>
        <end position="89"/>
    </location>
</feature>
<feature type="domain" description="Amino acid transporter transmembrane" evidence="10">
    <location>
        <begin position="63"/>
        <end position="450"/>
    </location>
</feature>
<evidence type="ECO:0000256" key="7">
    <source>
        <dbReference type="ARBA" id="ARBA00023136"/>
    </source>
</evidence>
<reference evidence="12" key="1">
    <citation type="journal article" date="2023" name="Commun. Biol.">
        <title>Genome analysis of Parmales, the sister group of diatoms, reveals the evolutionary specialization of diatoms from phago-mixotrophs to photoautotrophs.</title>
        <authorList>
            <person name="Ban H."/>
            <person name="Sato S."/>
            <person name="Yoshikawa S."/>
            <person name="Yamada K."/>
            <person name="Nakamura Y."/>
            <person name="Ichinomiya M."/>
            <person name="Sato N."/>
            <person name="Blanc-Mathieu R."/>
            <person name="Endo H."/>
            <person name="Kuwata A."/>
            <person name="Ogata H."/>
        </authorList>
    </citation>
    <scope>NUCLEOTIDE SEQUENCE [LARGE SCALE GENOMIC DNA]</scope>
    <source>
        <strain evidence="12">NIES 3701</strain>
    </source>
</reference>
<evidence type="ECO:0000313" key="11">
    <source>
        <dbReference type="EMBL" id="GMH98572.1"/>
    </source>
</evidence>
<dbReference type="GO" id="GO:0016020">
    <property type="term" value="C:membrane"/>
    <property type="evidence" value="ECO:0007669"/>
    <property type="project" value="UniProtKB-SubCell"/>
</dbReference>
<comment type="subcellular location">
    <subcellularLocation>
        <location evidence="1">Membrane</location>
        <topology evidence="1">Multi-pass membrane protein</topology>
    </subcellularLocation>
</comment>
<dbReference type="GO" id="GO:0015179">
    <property type="term" value="F:L-amino acid transmembrane transporter activity"/>
    <property type="evidence" value="ECO:0007669"/>
    <property type="project" value="TreeGrafter"/>
</dbReference>
<dbReference type="PANTHER" id="PTHR22950:SF458">
    <property type="entry name" value="SODIUM-COUPLED NEUTRAL AMINO ACID TRANSPORTER 11-RELATED"/>
    <property type="match status" value="1"/>
</dbReference>
<dbReference type="Pfam" id="PF01490">
    <property type="entry name" value="Aa_trans"/>
    <property type="match status" value="1"/>
</dbReference>
<keyword evidence="3" id="KW-0813">Transport</keyword>
<feature type="transmembrane region" description="Helical" evidence="9">
    <location>
        <begin position="327"/>
        <end position="345"/>
    </location>
</feature>
<comment type="similarity">
    <text evidence="2">Belongs to the amino acid/polyamine transporter 2 family.</text>
</comment>
<evidence type="ECO:0000256" key="8">
    <source>
        <dbReference type="SAM" id="MobiDB-lite"/>
    </source>
</evidence>
<keyword evidence="6 9" id="KW-1133">Transmembrane helix</keyword>
<dbReference type="Proteomes" id="UP001165085">
    <property type="component" value="Unassembled WGS sequence"/>
</dbReference>
<dbReference type="AlphaFoldDB" id="A0A9W7C3I6"/>
<evidence type="ECO:0000256" key="9">
    <source>
        <dbReference type="SAM" id="Phobius"/>
    </source>
</evidence>
<sequence length="534" mass="56948">MATVPFVDSSSPDTIELSTINVGSSTTLDSSTLDSSTIPAGKDNNDNKETFSAPPPPSRPVKKAGMPYAVANFLNSIVGAGIIGIPFALKECGLVAGLLLLTWVGYLTSQSVQMIVEMGRDLNVMDYEKLAEKIFGRKGYTTISIFMLILAFGAMVAYCVVIGDIVPEILGITRTATSRALSIILCSGGVMLPLSLLKNMSNLAFTSFISCAADIVLVFIIMFCSPISETVAEAGGFFAVLGSSILRPGTIFSGLGAMSFAFVCHHSSFIVSESLRDSTTERWAMVTNISVGMAYTMCLFLGLFGYLGFLADTEGNILKSFVGEVGGGILTSGRVMLALTMFFTYPMESFVARHSVVCLIWGEEAAADIQRGRRMMVTVCLYLAALLLSLVLPDLGIVLELTGAISGSFLAYILPSSMYLCVHSKELISLLKQIGMHDGFCCFCCIKLTAFSHLEEDGTGARGRGNSEDVDAPVEIGTCVGVDSNSTSLGRLKFKIMVMRPFWLSLSMFVFGLIAFVVGSVTTIVSAVTPSADE</sequence>
<feature type="transmembrane region" description="Helical" evidence="9">
    <location>
        <begin position="379"/>
        <end position="398"/>
    </location>
</feature>
<evidence type="ECO:0000256" key="2">
    <source>
        <dbReference type="ARBA" id="ARBA00008066"/>
    </source>
</evidence>